<sequence length="61" mass="7080">MDATFGKKVKTWLIINDMKQKDLAEMLDISNPYLSDILLGKREGKKVREKIMRILEVKEAS</sequence>
<comment type="caution">
    <text evidence="2">The sequence shown here is derived from an EMBL/GenBank/DDBJ whole genome shotgun (WGS) entry which is preliminary data.</text>
</comment>
<reference evidence="2 4" key="1">
    <citation type="submission" date="2017-01" db="EMBL/GenBank/DDBJ databases">
        <title>Bacillus cereus isolates.</title>
        <authorList>
            <person name="Beno S.M."/>
        </authorList>
    </citation>
    <scope>NUCLEOTIDE SEQUENCE [LARGE SCALE GENOMIC DNA]</scope>
    <source>
        <strain evidence="2 4">FSL H8-0485</strain>
    </source>
</reference>
<reference evidence="3 5" key="2">
    <citation type="submission" date="2017-09" db="EMBL/GenBank/DDBJ databases">
        <title>Large-scale bioinformatics analysis of Bacillus genomes uncovers conserved roles of natural products in bacterial physiology.</title>
        <authorList>
            <consortium name="Agbiome Team Llc"/>
            <person name="Bleich R.M."/>
            <person name="Grubbs K.J."/>
            <person name="Santa Maria K.C."/>
            <person name="Allen S.E."/>
            <person name="Farag S."/>
            <person name="Shank E.A."/>
            <person name="Bowers A."/>
        </authorList>
    </citation>
    <scope>NUCLEOTIDE SEQUENCE [LARGE SCALE GENOMIC DNA]</scope>
    <source>
        <strain evidence="3 5">AFS049141</strain>
    </source>
</reference>
<dbReference type="Pfam" id="PF01381">
    <property type="entry name" value="HTH_3"/>
    <property type="match status" value="1"/>
</dbReference>
<proteinExistence type="predicted"/>
<dbReference type="CDD" id="cd00093">
    <property type="entry name" value="HTH_XRE"/>
    <property type="match status" value="1"/>
</dbReference>
<gene>
    <name evidence="2" type="ORF">BW897_20840</name>
    <name evidence="3" type="ORF">CN980_18260</name>
</gene>
<dbReference type="GO" id="GO:0003677">
    <property type="term" value="F:DNA binding"/>
    <property type="evidence" value="ECO:0007669"/>
    <property type="project" value="InterPro"/>
</dbReference>
<organism evidence="2 4">
    <name type="scientific">Bacillus cereus</name>
    <dbReference type="NCBI Taxonomy" id="1396"/>
    <lineage>
        <taxon>Bacteria</taxon>
        <taxon>Bacillati</taxon>
        <taxon>Bacillota</taxon>
        <taxon>Bacilli</taxon>
        <taxon>Bacillales</taxon>
        <taxon>Bacillaceae</taxon>
        <taxon>Bacillus</taxon>
        <taxon>Bacillus cereus group</taxon>
    </lineage>
</organism>
<evidence type="ECO:0000259" key="1">
    <source>
        <dbReference type="PROSITE" id="PS50943"/>
    </source>
</evidence>
<evidence type="ECO:0000313" key="4">
    <source>
        <dbReference type="Proteomes" id="UP000190906"/>
    </source>
</evidence>
<dbReference type="EMBL" id="MUAJ01000022">
    <property type="protein sequence ID" value="OOR10808.1"/>
    <property type="molecule type" value="Genomic_DNA"/>
</dbReference>
<dbReference type="PROSITE" id="PS50943">
    <property type="entry name" value="HTH_CROC1"/>
    <property type="match status" value="1"/>
</dbReference>
<name>A0A1S9TLG2_BACCE</name>
<dbReference type="InterPro" id="IPR001387">
    <property type="entry name" value="Cro/C1-type_HTH"/>
</dbReference>
<dbReference type="Proteomes" id="UP000223834">
    <property type="component" value="Unassembled WGS sequence"/>
</dbReference>
<evidence type="ECO:0000313" key="5">
    <source>
        <dbReference type="Proteomes" id="UP000223834"/>
    </source>
</evidence>
<dbReference type="Gene3D" id="1.10.260.40">
    <property type="entry name" value="lambda repressor-like DNA-binding domains"/>
    <property type="match status" value="1"/>
</dbReference>
<dbReference type="AlphaFoldDB" id="A0A1S9TLG2"/>
<protein>
    <submittedName>
        <fullName evidence="2 3">Transcriptional regulator</fullName>
    </submittedName>
</protein>
<dbReference type="SUPFAM" id="SSF47413">
    <property type="entry name" value="lambda repressor-like DNA-binding domains"/>
    <property type="match status" value="1"/>
</dbReference>
<dbReference type="InterPro" id="IPR010982">
    <property type="entry name" value="Lambda_DNA-bd_dom_sf"/>
</dbReference>
<accession>A0A1S9TLG2</accession>
<dbReference type="EMBL" id="NUIQ01000155">
    <property type="protein sequence ID" value="PGO73603.1"/>
    <property type="molecule type" value="Genomic_DNA"/>
</dbReference>
<dbReference type="RefSeq" id="WP_078205107.1">
    <property type="nucleotide sequence ID" value="NZ_MUAJ01000022.1"/>
</dbReference>
<feature type="domain" description="HTH cro/C1-type" evidence="1">
    <location>
        <begin position="9"/>
        <end position="61"/>
    </location>
</feature>
<evidence type="ECO:0000313" key="3">
    <source>
        <dbReference type="EMBL" id="PGO73603.1"/>
    </source>
</evidence>
<evidence type="ECO:0000313" key="2">
    <source>
        <dbReference type="EMBL" id="OOR10808.1"/>
    </source>
</evidence>
<dbReference type="Proteomes" id="UP000190906">
    <property type="component" value="Unassembled WGS sequence"/>
</dbReference>